<dbReference type="CDD" id="cd11071">
    <property type="entry name" value="CYP74"/>
    <property type="match status" value="1"/>
</dbReference>
<sequence length="484" mass="54967">MSSSYDSNDDLPLKPIPGGYGLPFIGAVWDRFDFFYFKGRDDFFRSRMLKYKSTVFRANMPPGPFISPNSRVIALLDAVSFPILFDNSMVEKRDVFTGTFKPSAGFTNGYRVGNYLDPSEPKHHQIKSFLLALIASRKEHVVPLLRNYLTELFVKVEDHVADHGEVYFNPISQNELFNFLFHLYCGKAPGQTKLKSDGLKLFQLWVFAQVLPLGSLGLPWYLFPLNVLEDLLFRTLPLPSFLLKWDLKKLYSAVETSATEAFDLALTFGLSNEEACMNLLFVLGFNSCNGMKIVIPTLMKWVGLAGNTLHQKIADEVRSVMKEEGGITLTALEKMPLVRSVVWESLRIEPPVAYQYATAKEDIVVRSHDAAFLVKKGEMLLGFQPFATKDERVFKDAERFVEDRFMVEEREKLLKYVYWSNGRETEEPAAANKQCAGKDLVELVLRVFMVELFLRYDSFTVKLGKPTLQGPTVTITSLVKASTL</sequence>
<dbReference type="EMBL" id="JAWXYG010000001">
    <property type="protein sequence ID" value="KAK4284640.1"/>
    <property type="molecule type" value="Genomic_DNA"/>
</dbReference>
<dbReference type="PANTHER" id="PTHR24286">
    <property type="entry name" value="CYTOCHROME P450 26"/>
    <property type="match status" value="1"/>
</dbReference>
<accession>A0AAE1N754</accession>
<feature type="transmembrane region" description="Helical" evidence="7">
    <location>
        <begin position="20"/>
        <end position="37"/>
    </location>
</feature>
<keyword evidence="7" id="KW-0812">Transmembrane</keyword>
<keyword evidence="3 6" id="KW-0479">Metal-binding</keyword>
<dbReference type="InterPro" id="IPR002403">
    <property type="entry name" value="Cyt_P450_E_grp-IV"/>
</dbReference>
<evidence type="ECO:0000256" key="3">
    <source>
        <dbReference type="ARBA" id="ARBA00022723"/>
    </source>
</evidence>
<evidence type="ECO:0000256" key="2">
    <source>
        <dbReference type="ARBA" id="ARBA00022617"/>
    </source>
</evidence>
<comment type="cofactor">
    <cofactor evidence="6">
        <name>heme</name>
        <dbReference type="ChEBI" id="CHEBI:30413"/>
    </cofactor>
</comment>
<proteinExistence type="inferred from homology"/>
<dbReference type="FunFam" id="1.10.630.10:FF:000024">
    <property type="entry name" value="Allene oxide synthase, chloroplastic"/>
    <property type="match status" value="1"/>
</dbReference>
<dbReference type="SUPFAM" id="SSF48264">
    <property type="entry name" value="Cytochrome P450"/>
    <property type="match status" value="1"/>
</dbReference>
<dbReference type="PANTHER" id="PTHR24286:SF302">
    <property type="entry name" value="ALLENE OXIDE SYNTHASE 2"/>
    <property type="match status" value="1"/>
</dbReference>
<keyword evidence="7" id="KW-0472">Membrane</keyword>
<keyword evidence="9" id="KW-1185">Reference proteome</keyword>
<dbReference type="GO" id="GO:0004497">
    <property type="term" value="F:monooxygenase activity"/>
    <property type="evidence" value="ECO:0007669"/>
    <property type="project" value="InterPro"/>
</dbReference>
<dbReference type="GO" id="GO:0016125">
    <property type="term" value="P:sterol metabolic process"/>
    <property type="evidence" value="ECO:0007669"/>
    <property type="project" value="TreeGrafter"/>
</dbReference>
<gene>
    <name evidence="8" type="ORF">QN277_001442</name>
</gene>
<keyword evidence="5" id="KW-0456">Lyase</keyword>
<keyword evidence="4 6" id="KW-0408">Iron</keyword>
<feature type="binding site" description="axial binding residue" evidence="6">
    <location>
        <position position="435"/>
    </location>
    <ligand>
        <name>heme</name>
        <dbReference type="ChEBI" id="CHEBI:30413"/>
    </ligand>
    <ligandPart>
        <name>Fe</name>
        <dbReference type="ChEBI" id="CHEBI:18248"/>
    </ligandPart>
</feature>
<keyword evidence="7" id="KW-1133">Transmembrane helix</keyword>
<dbReference type="GO" id="GO:0020037">
    <property type="term" value="F:heme binding"/>
    <property type="evidence" value="ECO:0007669"/>
    <property type="project" value="InterPro"/>
</dbReference>
<feature type="transmembrane region" description="Helical" evidence="7">
    <location>
        <begin position="201"/>
        <end position="223"/>
    </location>
</feature>
<evidence type="ECO:0000256" key="6">
    <source>
        <dbReference type="PIRSR" id="PIRSR602403-1"/>
    </source>
</evidence>
<evidence type="ECO:0000256" key="4">
    <source>
        <dbReference type="ARBA" id="ARBA00023004"/>
    </source>
</evidence>
<dbReference type="GO" id="GO:0005506">
    <property type="term" value="F:iron ion binding"/>
    <property type="evidence" value="ECO:0007669"/>
    <property type="project" value="InterPro"/>
</dbReference>
<evidence type="ECO:0000256" key="7">
    <source>
        <dbReference type="SAM" id="Phobius"/>
    </source>
</evidence>
<keyword evidence="2 6" id="KW-0349">Heme</keyword>
<comment type="caution">
    <text evidence="8">The sequence shown here is derived from an EMBL/GenBank/DDBJ whole genome shotgun (WGS) entry which is preliminary data.</text>
</comment>
<evidence type="ECO:0008006" key="10">
    <source>
        <dbReference type="Google" id="ProtNLM"/>
    </source>
</evidence>
<dbReference type="GO" id="GO:0006631">
    <property type="term" value="P:fatty acid metabolic process"/>
    <property type="evidence" value="ECO:0007669"/>
    <property type="project" value="UniProtKB-ARBA"/>
</dbReference>
<reference evidence="8" key="1">
    <citation type="submission" date="2023-10" db="EMBL/GenBank/DDBJ databases">
        <title>Chromosome-level genome of the transformable northern wattle, Acacia crassicarpa.</title>
        <authorList>
            <person name="Massaro I."/>
            <person name="Sinha N.R."/>
            <person name="Poethig S."/>
            <person name="Leichty A.R."/>
        </authorList>
    </citation>
    <scope>NUCLEOTIDE SEQUENCE</scope>
    <source>
        <strain evidence="8">Acra3RX</strain>
        <tissue evidence="8">Leaf</tissue>
    </source>
</reference>
<dbReference type="InterPro" id="IPR001128">
    <property type="entry name" value="Cyt_P450"/>
</dbReference>
<evidence type="ECO:0000256" key="5">
    <source>
        <dbReference type="ARBA" id="ARBA00023239"/>
    </source>
</evidence>
<dbReference type="Proteomes" id="UP001293593">
    <property type="component" value="Unassembled WGS sequence"/>
</dbReference>
<evidence type="ECO:0000313" key="9">
    <source>
        <dbReference type="Proteomes" id="UP001293593"/>
    </source>
</evidence>
<dbReference type="GO" id="GO:0016705">
    <property type="term" value="F:oxidoreductase activity, acting on paired donors, with incorporation or reduction of molecular oxygen"/>
    <property type="evidence" value="ECO:0007669"/>
    <property type="project" value="InterPro"/>
</dbReference>
<dbReference type="InterPro" id="IPR036396">
    <property type="entry name" value="Cyt_P450_sf"/>
</dbReference>
<evidence type="ECO:0000313" key="8">
    <source>
        <dbReference type="EMBL" id="KAK4284640.1"/>
    </source>
</evidence>
<dbReference type="AlphaFoldDB" id="A0AAE1N754"/>
<dbReference type="Gene3D" id="1.10.630.10">
    <property type="entry name" value="Cytochrome P450"/>
    <property type="match status" value="1"/>
</dbReference>
<evidence type="ECO:0000256" key="1">
    <source>
        <dbReference type="ARBA" id="ARBA00010617"/>
    </source>
</evidence>
<comment type="similarity">
    <text evidence="1">Belongs to the cytochrome P450 family.</text>
</comment>
<name>A0AAE1N754_9FABA</name>
<dbReference type="Pfam" id="PF00067">
    <property type="entry name" value="p450"/>
    <property type="match status" value="1"/>
</dbReference>
<dbReference type="GO" id="GO:0016829">
    <property type="term" value="F:lyase activity"/>
    <property type="evidence" value="ECO:0007669"/>
    <property type="project" value="UniProtKB-KW"/>
</dbReference>
<dbReference type="PRINTS" id="PR00465">
    <property type="entry name" value="EP450IV"/>
</dbReference>
<organism evidence="8 9">
    <name type="scientific">Acacia crassicarpa</name>
    <name type="common">northern wattle</name>
    <dbReference type="NCBI Taxonomy" id="499986"/>
    <lineage>
        <taxon>Eukaryota</taxon>
        <taxon>Viridiplantae</taxon>
        <taxon>Streptophyta</taxon>
        <taxon>Embryophyta</taxon>
        <taxon>Tracheophyta</taxon>
        <taxon>Spermatophyta</taxon>
        <taxon>Magnoliopsida</taxon>
        <taxon>eudicotyledons</taxon>
        <taxon>Gunneridae</taxon>
        <taxon>Pentapetalae</taxon>
        <taxon>rosids</taxon>
        <taxon>fabids</taxon>
        <taxon>Fabales</taxon>
        <taxon>Fabaceae</taxon>
        <taxon>Caesalpinioideae</taxon>
        <taxon>mimosoid clade</taxon>
        <taxon>Acacieae</taxon>
        <taxon>Acacia</taxon>
    </lineage>
</organism>
<protein>
    <recommendedName>
        <fullName evidence="10">Allene oxide synthase</fullName>
    </recommendedName>
</protein>